<protein>
    <submittedName>
        <fullName evidence="3">Glycine-rich cell wall structural protein 2-like</fullName>
    </submittedName>
</protein>
<evidence type="ECO:0000313" key="3">
    <source>
        <dbReference type="WBParaSite" id="SSTP_0000129900.1"/>
    </source>
</evidence>
<dbReference type="WBParaSite" id="TCONS_00008645.p1">
    <property type="protein sequence ID" value="TCONS_00008645.p1"/>
    <property type="gene ID" value="XLOC_006568"/>
</dbReference>
<sequence length="237" mass="23526">MKTTSIIIFALGASTASAGFFGTAPWIGGNSGYENHGREIGDVAGSFGGFGKANGGFNGAWDGKEGAHAVGDAASQAGATGHNQWANGASDFAKDAAVSHGEAAGNSAARAAQDSAGAKKYAYFTQGSGPDGFYSKGYYGSNGFEHEAAKAGANANAQGAGYQKAFAAGDAGSSHGGKFYDKAATARDGFGRGYDRAGYGGQGAAYGTDNFGNAFNKGYGALEGASGEHTNGLSIWG</sequence>
<dbReference type="WBParaSite" id="SSTP_0000129900.1">
    <property type="protein sequence ID" value="SSTP_0000129900.1"/>
    <property type="gene ID" value="SSTP_0000129900"/>
</dbReference>
<name>A0A0K0DVN3_STRER</name>
<keyword evidence="1" id="KW-0732">Signal</keyword>
<keyword evidence="2" id="KW-1185">Reference proteome</keyword>
<dbReference type="Proteomes" id="UP000035681">
    <property type="component" value="Unplaced"/>
</dbReference>
<feature type="chain" id="PRO_5005327048" evidence="1">
    <location>
        <begin position="19"/>
        <end position="237"/>
    </location>
</feature>
<evidence type="ECO:0000313" key="2">
    <source>
        <dbReference type="Proteomes" id="UP000035681"/>
    </source>
</evidence>
<dbReference type="STRING" id="6248.A0A0K0DVN3"/>
<dbReference type="AlphaFoldDB" id="A0A0K0DVN3"/>
<reference evidence="3" key="1">
    <citation type="submission" date="2015-08" db="UniProtKB">
        <authorList>
            <consortium name="WormBaseParasite"/>
        </authorList>
    </citation>
    <scope>IDENTIFICATION</scope>
</reference>
<organism evidence="3">
    <name type="scientific">Strongyloides stercoralis</name>
    <name type="common">Threadworm</name>
    <dbReference type="NCBI Taxonomy" id="6248"/>
    <lineage>
        <taxon>Eukaryota</taxon>
        <taxon>Metazoa</taxon>
        <taxon>Ecdysozoa</taxon>
        <taxon>Nematoda</taxon>
        <taxon>Chromadorea</taxon>
        <taxon>Rhabditida</taxon>
        <taxon>Tylenchina</taxon>
        <taxon>Panagrolaimomorpha</taxon>
        <taxon>Strongyloidoidea</taxon>
        <taxon>Strongyloididae</taxon>
        <taxon>Strongyloides</taxon>
    </lineage>
</organism>
<accession>A0A0K0DVN3</accession>
<feature type="signal peptide" evidence="1">
    <location>
        <begin position="1"/>
        <end position="18"/>
    </location>
</feature>
<evidence type="ECO:0000256" key="1">
    <source>
        <dbReference type="SAM" id="SignalP"/>
    </source>
</evidence>
<proteinExistence type="predicted"/>